<sequence length="421" mass="45015">MGQKQQVRGAVIPAGRLGELLADMMTGRPAYRHLAGAVRTLILDGQIAVDARLPAERELAPALALSRTTISAAYELLRKSGYARSRRGSGTWTALPEGALPAEESEPDAAPLRPPGGAALLPPPESVVDLATAALSMPQDVLALDLAEAALRLPHRARTPGYHLYGLPELRSAVAARYTARGLPTDREQILITAGAQQALSLTVSLLCGPGDRVLVESPSYPNALDAIRRAHLRPVPVPVTEDGWDGEVLTSALRQSVPRLAYLIPAFHNPTGSLMPPDQCAEVLCATRRPGTWLVVDETLADMALDTGPPPPFAAYGAGGGADHVISVGSLSKCYWGGLRVGWLRASPRLVAELAELRATVDVSGSVLDQLLALSLLDRGDGWLADRVDQVRRRRQALVTALEHHLPCRRPVFLRGRYVT</sequence>
<feature type="domain" description="HTH gntR-type" evidence="7">
    <location>
        <begin position="28"/>
        <end position="96"/>
    </location>
</feature>
<evidence type="ECO:0000259" key="7">
    <source>
        <dbReference type="PROSITE" id="PS50949"/>
    </source>
</evidence>
<dbReference type="Proteomes" id="UP001597261">
    <property type="component" value="Unassembled WGS sequence"/>
</dbReference>
<keyword evidence="2" id="KW-0663">Pyridoxal phosphate</keyword>
<dbReference type="Gene3D" id="3.40.640.10">
    <property type="entry name" value="Type I PLP-dependent aspartate aminotransferase-like (Major domain)"/>
    <property type="match status" value="1"/>
</dbReference>
<evidence type="ECO:0000256" key="3">
    <source>
        <dbReference type="ARBA" id="ARBA00023015"/>
    </source>
</evidence>
<dbReference type="InterPro" id="IPR036388">
    <property type="entry name" value="WH-like_DNA-bd_sf"/>
</dbReference>
<evidence type="ECO:0000256" key="4">
    <source>
        <dbReference type="ARBA" id="ARBA00023125"/>
    </source>
</evidence>
<dbReference type="InterPro" id="IPR015424">
    <property type="entry name" value="PyrdxlP-dep_Trfase"/>
</dbReference>
<dbReference type="Gene3D" id="1.10.10.10">
    <property type="entry name" value="Winged helix-like DNA-binding domain superfamily/Winged helix DNA-binding domain"/>
    <property type="match status" value="1"/>
</dbReference>
<name>A0ABW4J2W1_9ACTN</name>
<dbReference type="SUPFAM" id="SSF53383">
    <property type="entry name" value="PLP-dependent transferases"/>
    <property type="match status" value="1"/>
</dbReference>
<proteinExistence type="inferred from homology"/>
<evidence type="ECO:0000256" key="5">
    <source>
        <dbReference type="ARBA" id="ARBA00023163"/>
    </source>
</evidence>
<dbReference type="PANTHER" id="PTHR46577:SF1">
    <property type="entry name" value="HTH-TYPE TRANSCRIPTIONAL REGULATORY PROTEIN GABR"/>
    <property type="match status" value="1"/>
</dbReference>
<dbReference type="InterPro" id="IPR051446">
    <property type="entry name" value="HTH_trans_reg/aminotransferase"/>
</dbReference>
<keyword evidence="8" id="KW-0032">Aminotransferase</keyword>
<comment type="caution">
    <text evidence="8">The sequence shown here is derived from an EMBL/GenBank/DDBJ whole genome shotgun (WGS) entry which is preliminary data.</text>
</comment>
<dbReference type="CDD" id="cd07377">
    <property type="entry name" value="WHTH_GntR"/>
    <property type="match status" value="1"/>
</dbReference>
<dbReference type="PROSITE" id="PS50949">
    <property type="entry name" value="HTH_GNTR"/>
    <property type="match status" value="1"/>
</dbReference>
<evidence type="ECO:0000313" key="8">
    <source>
        <dbReference type="EMBL" id="MFD1663543.1"/>
    </source>
</evidence>
<dbReference type="SMART" id="SM00345">
    <property type="entry name" value="HTH_GNTR"/>
    <property type="match status" value="1"/>
</dbReference>
<dbReference type="Pfam" id="PF00155">
    <property type="entry name" value="Aminotran_1_2"/>
    <property type="match status" value="1"/>
</dbReference>
<dbReference type="SUPFAM" id="SSF46785">
    <property type="entry name" value="Winged helix' DNA-binding domain"/>
    <property type="match status" value="1"/>
</dbReference>
<keyword evidence="8" id="KW-0808">Transferase</keyword>
<evidence type="ECO:0000256" key="6">
    <source>
        <dbReference type="SAM" id="MobiDB-lite"/>
    </source>
</evidence>
<dbReference type="CDD" id="cd00609">
    <property type="entry name" value="AAT_like"/>
    <property type="match status" value="1"/>
</dbReference>
<dbReference type="PANTHER" id="PTHR46577">
    <property type="entry name" value="HTH-TYPE TRANSCRIPTIONAL REGULATORY PROTEIN GABR"/>
    <property type="match status" value="1"/>
</dbReference>
<dbReference type="InterPro" id="IPR015421">
    <property type="entry name" value="PyrdxlP-dep_Trfase_major"/>
</dbReference>
<evidence type="ECO:0000313" key="9">
    <source>
        <dbReference type="Proteomes" id="UP001597261"/>
    </source>
</evidence>
<protein>
    <submittedName>
        <fullName evidence="8">PLP-dependent aminotransferase family protein</fullName>
    </submittedName>
</protein>
<evidence type="ECO:0000256" key="1">
    <source>
        <dbReference type="ARBA" id="ARBA00005384"/>
    </source>
</evidence>
<evidence type="ECO:0000256" key="2">
    <source>
        <dbReference type="ARBA" id="ARBA00022898"/>
    </source>
</evidence>
<dbReference type="InterPro" id="IPR000524">
    <property type="entry name" value="Tscrpt_reg_HTH_GntR"/>
</dbReference>
<dbReference type="Pfam" id="PF00392">
    <property type="entry name" value="GntR"/>
    <property type="match status" value="1"/>
</dbReference>
<keyword evidence="3" id="KW-0805">Transcription regulation</keyword>
<organism evidence="8 9">
    <name type="scientific">Streptomyces caeni</name>
    <dbReference type="NCBI Taxonomy" id="2307231"/>
    <lineage>
        <taxon>Bacteria</taxon>
        <taxon>Bacillati</taxon>
        <taxon>Actinomycetota</taxon>
        <taxon>Actinomycetes</taxon>
        <taxon>Kitasatosporales</taxon>
        <taxon>Streptomycetaceae</taxon>
        <taxon>Streptomyces</taxon>
    </lineage>
</organism>
<dbReference type="EMBL" id="JBHUDX010000147">
    <property type="protein sequence ID" value="MFD1663543.1"/>
    <property type="molecule type" value="Genomic_DNA"/>
</dbReference>
<dbReference type="GO" id="GO:0008483">
    <property type="term" value="F:transaminase activity"/>
    <property type="evidence" value="ECO:0007669"/>
    <property type="project" value="UniProtKB-KW"/>
</dbReference>
<keyword evidence="5" id="KW-0804">Transcription</keyword>
<keyword evidence="4" id="KW-0238">DNA-binding</keyword>
<gene>
    <name evidence="8" type="ORF">ACFSL4_36650</name>
</gene>
<dbReference type="RefSeq" id="WP_381092426.1">
    <property type="nucleotide sequence ID" value="NZ_JBHUDX010000147.1"/>
</dbReference>
<keyword evidence="9" id="KW-1185">Reference proteome</keyword>
<dbReference type="InterPro" id="IPR036390">
    <property type="entry name" value="WH_DNA-bd_sf"/>
</dbReference>
<accession>A0ABW4J2W1</accession>
<dbReference type="InterPro" id="IPR004839">
    <property type="entry name" value="Aminotransferase_I/II_large"/>
</dbReference>
<feature type="region of interest" description="Disordered" evidence="6">
    <location>
        <begin position="86"/>
        <end position="114"/>
    </location>
</feature>
<reference evidence="9" key="1">
    <citation type="journal article" date="2019" name="Int. J. Syst. Evol. Microbiol.">
        <title>The Global Catalogue of Microorganisms (GCM) 10K type strain sequencing project: providing services to taxonomists for standard genome sequencing and annotation.</title>
        <authorList>
            <consortium name="The Broad Institute Genomics Platform"/>
            <consortium name="The Broad Institute Genome Sequencing Center for Infectious Disease"/>
            <person name="Wu L."/>
            <person name="Ma J."/>
        </authorList>
    </citation>
    <scope>NUCLEOTIDE SEQUENCE [LARGE SCALE GENOMIC DNA]</scope>
    <source>
        <strain evidence="9">CGMCC 1.12470</strain>
    </source>
</reference>
<dbReference type="PRINTS" id="PR00035">
    <property type="entry name" value="HTHGNTR"/>
</dbReference>
<comment type="similarity">
    <text evidence="1">In the C-terminal section; belongs to the class-I pyridoxal-phosphate-dependent aminotransferase family.</text>
</comment>